<evidence type="ECO:0000313" key="1">
    <source>
        <dbReference type="EMBL" id="MFM2485363.1"/>
    </source>
</evidence>
<name>A0ABW9G7X2_9GAMM</name>
<organism evidence="1 2">
    <name type="scientific">Celerinatantimonas yamalensis</name>
    <dbReference type="NCBI Taxonomy" id="559956"/>
    <lineage>
        <taxon>Bacteria</taxon>
        <taxon>Pseudomonadati</taxon>
        <taxon>Pseudomonadota</taxon>
        <taxon>Gammaproteobacteria</taxon>
        <taxon>Celerinatantimonadaceae</taxon>
        <taxon>Celerinatantimonas</taxon>
    </lineage>
</organism>
<dbReference type="Proteomes" id="UP001629953">
    <property type="component" value="Unassembled WGS sequence"/>
</dbReference>
<protein>
    <submittedName>
        <fullName evidence="1">Selenium delivery protein YdfZ</fullName>
    </submittedName>
</protein>
<dbReference type="NCBIfam" id="TIGR03318">
    <property type="entry name" value="YdfZ_fam"/>
    <property type="match status" value="1"/>
</dbReference>
<dbReference type="Pfam" id="PF14001">
    <property type="entry name" value="YdfZ"/>
    <property type="match status" value="1"/>
</dbReference>
<evidence type="ECO:0000313" key="2">
    <source>
        <dbReference type="Proteomes" id="UP001629953"/>
    </source>
</evidence>
<dbReference type="EMBL" id="JBEQCT010000004">
    <property type="protein sequence ID" value="MFM2485363.1"/>
    <property type="molecule type" value="Genomic_DNA"/>
</dbReference>
<proteinExistence type="predicted"/>
<comment type="caution">
    <text evidence="1">The sequence shown here is derived from an EMBL/GenBank/DDBJ whole genome shotgun (WGS) entry which is preliminary data.</text>
</comment>
<dbReference type="InterPro" id="IPR017704">
    <property type="entry name" value="Se-bd_putative_YdfZ"/>
</dbReference>
<reference evidence="1 2" key="1">
    <citation type="journal article" date="2013" name="Int. J. Syst. Evol. Microbiol.">
        <title>Celerinatantimonas yamalensis sp. nov., a cold-adapted diazotrophic bacterium from a cold permafrost brine.</title>
        <authorList>
            <person name="Shcherbakova V."/>
            <person name="Chuvilskaya N."/>
            <person name="Rivkina E."/>
            <person name="Demidov N."/>
            <person name="Uchaeva V."/>
            <person name="Suetin S."/>
            <person name="Suzina N."/>
            <person name="Gilichinsky D."/>
        </authorList>
    </citation>
    <scope>NUCLEOTIDE SEQUENCE [LARGE SCALE GENOMIC DNA]</scope>
    <source>
        <strain evidence="1 2">C7</strain>
    </source>
</reference>
<accession>A0ABW9G7X2</accession>
<gene>
    <name evidence="1" type="primary">ydfZ</name>
    <name evidence="1" type="ORF">ABUE30_09860</name>
</gene>
<dbReference type="RefSeq" id="WP_408623595.1">
    <property type="nucleotide sequence ID" value="NZ_JBEQCT010000004.1"/>
</dbReference>
<sequence length="64" mass="7174">MSKVYDLNHNELTVGQRVLIKPSGETSQIEQIHAENLSAYAAEHNRCIQLKQGQFAPIDLVRLG</sequence>
<keyword evidence="2" id="KW-1185">Reference proteome</keyword>